<sequence length="271" mass="30038">MRSLLTFICFLILPSAMAQHKTLFLVAGQSNAVGQGDSTTSIHCATGTAFEYRFSGDTLLALKDPAGQQELQFEQAYTGSAWPSFANTYHNLTGSEVIVVQAARGGSSCHYKAESSNYGSWDNRGRLLLFDNAVKKTKAATLKTGIPVTGIIWSQGERDANAINAQQLSPEEYEAQLILLIRQFRAALGQQLNFYIIQTGYYLHHPTTGFDAVRKAQERVAGKVKKVYIVYRETNQFSEKGWMKDEIHYNQTALNNIGATVAKQVALKEKK</sequence>
<evidence type="ECO:0000313" key="4">
    <source>
        <dbReference type="EMBL" id="SEW32597.1"/>
    </source>
</evidence>
<evidence type="ECO:0000259" key="3">
    <source>
        <dbReference type="Pfam" id="PF03629"/>
    </source>
</evidence>
<dbReference type="InterPro" id="IPR005181">
    <property type="entry name" value="SASA"/>
</dbReference>
<dbReference type="Gene3D" id="3.40.50.1110">
    <property type="entry name" value="SGNH hydrolase"/>
    <property type="match status" value="1"/>
</dbReference>
<dbReference type="Proteomes" id="UP000199310">
    <property type="component" value="Unassembled WGS sequence"/>
</dbReference>
<dbReference type="GO" id="GO:0016788">
    <property type="term" value="F:hydrolase activity, acting on ester bonds"/>
    <property type="evidence" value="ECO:0007669"/>
    <property type="project" value="UniProtKB-ARBA"/>
</dbReference>
<dbReference type="PANTHER" id="PTHR31988:SF19">
    <property type="entry name" value="9-O-ACETYL-N-ACETYLNEURAMINIC ACID DEACETYLASE-RELATED"/>
    <property type="match status" value="1"/>
</dbReference>
<accession>A0A1I0QYB5</accession>
<dbReference type="AlphaFoldDB" id="A0A1I0QYB5"/>
<reference evidence="5" key="1">
    <citation type="submission" date="2016-10" db="EMBL/GenBank/DDBJ databases">
        <authorList>
            <person name="Varghese N."/>
            <person name="Submissions S."/>
        </authorList>
    </citation>
    <scope>NUCLEOTIDE SEQUENCE [LARGE SCALE GENOMIC DNA]</scope>
    <source>
        <strain evidence="5">DSM 3695</strain>
    </source>
</reference>
<evidence type="ECO:0000256" key="1">
    <source>
        <dbReference type="ARBA" id="ARBA00022801"/>
    </source>
</evidence>
<feature type="domain" description="Sialate O-acetylesterase" evidence="3">
    <location>
        <begin position="21"/>
        <end position="265"/>
    </location>
</feature>
<dbReference type="SUPFAM" id="SSF52266">
    <property type="entry name" value="SGNH hydrolase"/>
    <property type="match status" value="1"/>
</dbReference>
<dbReference type="Pfam" id="PF03629">
    <property type="entry name" value="SASA"/>
    <property type="match status" value="1"/>
</dbReference>
<feature type="chain" id="PRO_5011634990" description="Sialate O-acetylesterase domain-containing protein" evidence="2">
    <location>
        <begin position="19"/>
        <end position="271"/>
    </location>
</feature>
<dbReference type="PANTHER" id="PTHR31988">
    <property type="entry name" value="ESTERASE, PUTATIVE (DUF303)-RELATED"/>
    <property type="match status" value="1"/>
</dbReference>
<dbReference type="InterPro" id="IPR036514">
    <property type="entry name" value="SGNH_hydro_sf"/>
</dbReference>
<gene>
    <name evidence="4" type="ORF">SAMN04488122_1880</name>
</gene>
<name>A0A1I0QYB5_9BACT</name>
<dbReference type="InterPro" id="IPR052940">
    <property type="entry name" value="Carb_Esterase_6"/>
</dbReference>
<keyword evidence="5" id="KW-1185">Reference proteome</keyword>
<evidence type="ECO:0000256" key="2">
    <source>
        <dbReference type="SAM" id="SignalP"/>
    </source>
</evidence>
<dbReference type="STRING" id="29529.SAMN04488122_1880"/>
<organism evidence="4 5">
    <name type="scientific">Chitinophaga arvensicola</name>
    <dbReference type="NCBI Taxonomy" id="29529"/>
    <lineage>
        <taxon>Bacteria</taxon>
        <taxon>Pseudomonadati</taxon>
        <taxon>Bacteroidota</taxon>
        <taxon>Chitinophagia</taxon>
        <taxon>Chitinophagales</taxon>
        <taxon>Chitinophagaceae</taxon>
        <taxon>Chitinophaga</taxon>
    </lineage>
</organism>
<keyword evidence="2" id="KW-0732">Signal</keyword>
<protein>
    <recommendedName>
        <fullName evidence="3">Sialate O-acetylesterase domain-containing protein</fullName>
    </recommendedName>
</protein>
<evidence type="ECO:0000313" key="5">
    <source>
        <dbReference type="Proteomes" id="UP000199310"/>
    </source>
</evidence>
<feature type="signal peptide" evidence="2">
    <location>
        <begin position="1"/>
        <end position="18"/>
    </location>
</feature>
<keyword evidence="1" id="KW-0378">Hydrolase</keyword>
<dbReference type="EMBL" id="FOJG01000001">
    <property type="protein sequence ID" value="SEW32597.1"/>
    <property type="molecule type" value="Genomic_DNA"/>
</dbReference>
<proteinExistence type="predicted"/>